<feature type="compositionally biased region" description="Pro residues" evidence="3">
    <location>
        <begin position="744"/>
        <end position="758"/>
    </location>
</feature>
<feature type="compositionally biased region" description="Pro residues" evidence="3">
    <location>
        <begin position="364"/>
        <end position="392"/>
    </location>
</feature>
<dbReference type="PANTHER" id="PTHR48051">
    <property type="match status" value="1"/>
</dbReference>
<dbReference type="Proteomes" id="UP000030693">
    <property type="component" value="Unassembled WGS sequence"/>
</dbReference>
<feature type="compositionally biased region" description="Low complexity" evidence="3">
    <location>
        <begin position="818"/>
        <end position="829"/>
    </location>
</feature>
<feature type="region of interest" description="Disordered" evidence="3">
    <location>
        <begin position="411"/>
        <end position="472"/>
    </location>
</feature>
<evidence type="ECO:0000256" key="3">
    <source>
        <dbReference type="SAM" id="MobiDB-lite"/>
    </source>
</evidence>
<feature type="region of interest" description="Disordered" evidence="3">
    <location>
        <begin position="694"/>
        <end position="830"/>
    </location>
</feature>
<name>A0A058Z0V6_FONAL</name>
<evidence type="ECO:0000313" key="4">
    <source>
        <dbReference type="EMBL" id="KCV67771.1"/>
    </source>
</evidence>
<gene>
    <name evidence="4" type="ORF">H696_05714</name>
</gene>
<keyword evidence="5" id="KW-1185">Reference proteome</keyword>
<proteinExistence type="predicted"/>
<dbReference type="Pfam" id="PF13855">
    <property type="entry name" value="LRR_8"/>
    <property type="match status" value="1"/>
</dbReference>
<feature type="region of interest" description="Disordered" evidence="3">
    <location>
        <begin position="1035"/>
        <end position="1061"/>
    </location>
</feature>
<feature type="compositionally biased region" description="Low complexity" evidence="3">
    <location>
        <begin position="198"/>
        <end position="212"/>
    </location>
</feature>
<feature type="compositionally biased region" description="Basic and acidic residues" evidence="3">
    <location>
        <begin position="432"/>
        <end position="444"/>
    </location>
</feature>
<dbReference type="eggNOG" id="KOG0619">
    <property type="taxonomic scope" value="Eukaryota"/>
</dbReference>
<feature type="region of interest" description="Disordered" evidence="3">
    <location>
        <begin position="1"/>
        <end position="37"/>
    </location>
</feature>
<accession>A0A058Z0V6</accession>
<feature type="compositionally biased region" description="Pro residues" evidence="3">
    <location>
        <begin position="580"/>
        <end position="593"/>
    </location>
</feature>
<feature type="compositionally biased region" description="Low complexity" evidence="3">
    <location>
        <begin position="1325"/>
        <end position="1341"/>
    </location>
</feature>
<dbReference type="Gene3D" id="3.80.10.10">
    <property type="entry name" value="Ribonuclease Inhibitor"/>
    <property type="match status" value="1"/>
</dbReference>
<feature type="compositionally biased region" description="Acidic residues" evidence="3">
    <location>
        <begin position="547"/>
        <end position="564"/>
    </location>
</feature>
<dbReference type="STRING" id="691883.A0A058Z0V6"/>
<feature type="region of interest" description="Disordered" evidence="3">
    <location>
        <begin position="193"/>
        <end position="322"/>
    </location>
</feature>
<dbReference type="InterPro" id="IPR003591">
    <property type="entry name" value="Leu-rich_rpt_typical-subtyp"/>
</dbReference>
<dbReference type="InterPro" id="IPR001611">
    <property type="entry name" value="Leu-rich_rpt"/>
</dbReference>
<feature type="compositionally biased region" description="Pro residues" evidence="3">
    <location>
        <begin position="1309"/>
        <end position="1324"/>
    </location>
</feature>
<dbReference type="SMART" id="SM00369">
    <property type="entry name" value="LRR_TYP"/>
    <property type="match status" value="5"/>
</dbReference>
<feature type="region of interest" description="Disordered" evidence="3">
    <location>
        <begin position="1303"/>
        <end position="1341"/>
    </location>
</feature>
<dbReference type="PANTHER" id="PTHR48051:SF1">
    <property type="entry name" value="RAS SUPPRESSOR PROTEIN 1"/>
    <property type="match status" value="1"/>
</dbReference>
<protein>
    <submittedName>
        <fullName evidence="4">Uncharacterized protein</fullName>
    </submittedName>
</protein>
<dbReference type="EMBL" id="KB932213">
    <property type="protein sequence ID" value="KCV67771.1"/>
    <property type="molecule type" value="Genomic_DNA"/>
</dbReference>
<dbReference type="GO" id="GO:0005737">
    <property type="term" value="C:cytoplasm"/>
    <property type="evidence" value="ECO:0007669"/>
    <property type="project" value="TreeGrafter"/>
</dbReference>
<dbReference type="RefSeq" id="XP_009497802.1">
    <property type="nucleotide sequence ID" value="XM_009499527.1"/>
</dbReference>
<dbReference type="InterPro" id="IPR050216">
    <property type="entry name" value="LRR_domain-containing"/>
</dbReference>
<feature type="compositionally biased region" description="Gly residues" evidence="3">
    <location>
        <begin position="799"/>
        <end position="812"/>
    </location>
</feature>
<evidence type="ECO:0000256" key="1">
    <source>
        <dbReference type="ARBA" id="ARBA00022614"/>
    </source>
</evidence>
<reference evidence="4" key="1">
    <citation type="submission" date="2013-04" db="EMBL/GenBank/DDBJ databases">
        <title>The Genome Sequence of Fonticula alba ATCC 38817.</title>
        <authorList>
            <consortium name="The Broad Institute Genomics Platform"/>
            <person name="Russ C."/>
            <person name="Cuomo C."/>
            <person name="Burger G."/>
            <person name="Gray M.W."/>
            <person name="Holland P.W.H."/>
            <person name="King N."/>
            <person name="Lang F.B.F."/>
            <person name="Roger A.J."/>
            <person name="Ruiz-Trillo I."/>
            <person name="Brown M."/>
            <person name="Walker B."/>
            <person name="Young S."/>
            <person name="Zeng Q."/>
            <person name="Gargeya S."/>
            <person name="Fitzgerald M."/>
            <person name="Haas B."/>
            <person name="Abouelleil A."/>
            <person name="Allen A.W."/>
            <person name="Alvarado L."/>
            <person name="Arachchi H.M."/>
            <person name="Berlin A.M."/>
            <person name="Chapman S.B."/>
            <person name="Gainer-Dewar J."/>
            <person name="Goldberg J."/>
            <person name="Griggs A."/>
            <person name="Gujja S."/>
            <person name="Hansen M."/>
            <person name="Howarth C."/>
            <person name="Imamovic A."/>
            <person name="Ireland A."/>
            <person name="Larimer J."/>
            <person name="McCowan C."/>
            <person name="Murphy C."/>
            <person name="Pearson M."/>
            <person name="Poon T.W."/>
            <person name="Priest M."/>
            <person name="Roberts A."/>
            <person name="Saif S."/>
            <person name="Shea T."/>
            <person name="Sisk P."/>
            <person name="Sykes S."/>
            <person name="Wortman J."/>
            <person name="Nusbaum C."/>
            <person name="Birren B."/>
        </authorList>
    </citation>
    <scope>NUCLEOTIDE SEQUENCE [LARGE SCALE GENOMIC DNA]</scope>
    <source>
        <strain evidence="4">ATCC 38817</strain>
    </source>
</reference>
<feature type="compositionally biased region" description="Low complexity" evidence="3">
    <location>
        <begin position="1505"/>
        <end position="1517"/>
    </location>
</feature>
<evidence type="ECO:0000313" key="5">
    <source>
        <dbReference type="Proteomes" id="UP000030693"/>
    </source>
</evidence>
<sequence>MSRVRGQNDARAAAPGIPPPLASRTPPDSRNGIIIGLRDSSTDGINSSSQLTYNEALGAAAAAATVNSQVTMAGSQTTQATAAAAGIVNALVEAAAPPQVIAAAAAAAAAALAGAGRTDSESILAAALVSAASSFLDQDRNVDAGIATLSAARRSGDFYAQLLSRTAGSTSDNGLGYELLLLAQESVALSIAGGGARGSASGPRQPDPAAGAPDDRRGARRRRPRQGPRPGRAESPPPRPVAGLHRAGRTASSRSLASTESGRSGGGSVAAGPASPAGGVGPGPATPPGGPATSGTSPGAPPPAPAAGGPLSRAWDSVPVGPSTLRKTMRVSYSSGDCRRDHIDFRVGRIGPGAFEGRSMSPLGPGPGPGPGPGGSPGPAPGAGPAFPPAGGRPPAGEHLQLLERCQSDPSACLARHPGPGMADGADSPDGLDDRRGTGRDKPPGRLARADSGSRWSVDSAPGAGGHSGPGSLAAIADQVALPRLLSRLAAARSPDTASDAGPPTPLSGDNLLFTLGSDDGADTSDPEAGWSGDEAHPGGYSSEPGDLGDWDTASDTEDMEPDEAPGPGADLFGGATPGAPAPGPHAHPPLQPAAPQLSMSPSRLEALLRDPEAAGDPNLGLAMAAAAHLAVPLRRSQLETLAGRTDVAPLAGHAVYLDHPTDEEDMLLGTGDSTGAGVVAGAGAAAAGAGAGTAAGTAAAGPGAAVDAGGAGPAPAGASSRWSRVVGSGKVRPLVRPAGAPGSPAPGPRAAPPPATPPGAEADDEQDAEDPAEGPAGRPADRLPQRAHSGGHVVGLVPGAGAGAGAGGGRGGPDHPQPATAQQHAQAQPPLPRLWADREQLEPIRLRGLARATSLDLRGRGLVQITQDISRARKLVLLDVSRNALVDLPLGALRDGPGRLHRLKLVNLSHNNLTAVPPELFQLPCLRKLDLSHNRLAVLPTAAATYQRASAELYSLLLNDNRLVELPRVLGECKSLEELAVQRNPLVAIPAEVLSLPQLRRFTFHGCHFLSAAQIEWIDRGGCYMHLRPAGAADPADPRGLGPGPGAGVPAAGRLAAGPAPDPDRLPYWRMLCARAAGTPAPPGPAASRPAAGPGLTLAEVSAHFRRAAPGWMRALNWPTEGAPEARAPGAVGDPPAGRPPHPAAALPAEHVDHTVFSQDGLADDVPDFSPSVLEAATRQFAMSHGGLGLGLGLGLGVPELEEAAGGGAAGAAAAGQRLGQAIAGAIAGPGGAGPGHVNALLGLPPGGLGPGGHLPMVPISLGSLPGPGAMIAPGVPADTLVQHALAGGGIAIGTGPFGGPAAAAATGPPPPLPAPGGGPPAGAPGTAATAAAGPGPAASTGTAATMAAAIAAAAAAAAAATTTTTAAAAAATGNNPHNPNLMPTAVAIAAAAAGVGANDPNRDAAARLRQAHAHNLAVLAAAHCRTLARRTAASQRSPSLLELACRELWRQHNIWRELRQADPARAEALAARVLAATAAAAAAAATAAAATTPGASGTGRPGRPGSSRPRRWASSLWGRTRAGLLPGRAPGHRGPPLPTGSPGAWTPGRPPATGPGHANSLPPVEQISALLDLTGRQPGAILRQVSPTVVALFAGMMRCSACGGPMNHQSAMRYRMVIRASGPQNLPPDRQRDILRPMVVSYQLCQAHWPGPGDTRRFGHQQQLSLSALSIYPNTIGENERIRFLFAAPARHADRLWPEGTGLQALQG</sequence>
<evidence type="ECO:0000256" key="2">
    <source>
        <dbReference type="ARBA" id="ARBA00022737"/>
    </source>
</evidence>
<feature type="compositionally biased region" description="Low complexity" evidence="3">
    <location>
        <begin position="1049"/>
        <end position="1060"/>
    </location>
</feature>
<keyword evidence="1" id="KW-0433">Leucine-rich repeat</keyword>
<feature type="region of interest" description="Disordered" evidence="3">
    <location>
        <begin position="349"/>
        <end position="397"/>
    </location>
</feature>
<feature type="region of interest" description="Disordered" evidence="3">
    <location>
        <begin position="493"/>
        <end position="598"/>
    </location>
</feature>
<dbReference type="GeneID" id="20530439"/>
<feature type="compositionally biased region" description="Low complexity" evidence="3">
    <location>
        <begin position="694"/>
        <end position="721"/>
    </location>
</feature>
<feature type="region of interest" description="Disordered" evidence="3">
    <location>
        <begin position="1490"/>
        <end position="1564"/>
    </location>
</feature>
<organism evidence="4">
    <name type="scientific">Fonticula alba</name>
    <name type="common">Slime mold</name>
    <dbReference type="NCBI Taxonomy" id="691883"/>
    <lineage>
        <taxon>Eukaryota</taxon>
        <taxon>Rotosphaerida</taxon>
        <taxon>Fonticulaceae</taxon>
        <taxon>Fonticula</taxon>
    </lineage>
</organism>
<dbReference type="SUPFAM" id="SSF52058">
    <property type="entry name" value="L domain-like"/>
    <property type="match status" value="1"/>
</dbReference>
<keyword evidence="2" id="KW-0677">Repeat</keyword>
<feature type="compositionally biased region" description="Polar residues" evidence="3">
    <location>
        <begin position="250"/>
        <end position="262"/>
    </location>
</feature>
<dbReference type="OrthoDB" id="660555at2759"/>
<feature type="compositionally biased region" description="Acidic residues" evidence="3">
    <location>
        <begin position="762"/>
        <end position="773"/>
    </location>
</feature>
<dbReference type="InterPro" id="IPR032675">
    <property type="entry name" value="LRR_dom_sf"/>
</dbReference>